<feature type="chain" id="PRO_5017474898" description="DUF5777 domain-containing protein" evidence="1">
    <location>
        <begin position="21"/>
        <end position="292"/>
    </location>
</feature>
<feature type="domain" description="DUF5777" evidence="2">
    <location>
        <begin position="42"/>
        <end position="286"/>
    </location>
</feature>
<dbReference type="OrthoDB" id="1117410at2"/>
<evidence type="ECO:0000313" key="3">
    <source>
        <dbReference type="EMBL" id="AYB29707.1"/>
    </source>
</evidence>
<keyword evidence="1" id="KW-0732">Signal</keyword>
<organism evidence="3 4">
    <name type="scientific">Chryseolinea soli</name>
    <dbReference type="NCBI Taxonomy" id="2321403"/>
    <lineage>
        <taxon>Bacteria</taxon>
        <taxon>Pseudomonadati</taxon>
        <taxon>Bacteroidota</taxon>
        <taxon>Cytophagia</taxon>
        <taxon>Cytophagales</taxon>
        <taxon>Fulvivirgaceae</taxon>
        <taxon>Chryseolinea</taxon>
    </lineage>
</organism>
<protein>
    <recommendedName>
        <fullName evidence="2">DUF5777 domain-containing protein</fullName>
    </recommendedName>
</protein>
<dbReference type="Pfam" id="PF19089">
    <property type="entry name" value="DUF5777"/>
    <property type="match status" value="1"/>
</dbReference>
<evidence type="ECO:0000256" key="1">
    <source>
        <dbReference type="SAM" id="SignalP"/>
    </source>
</evidence>
<dbReference type="RefSeq" id="WP_119753021.1">
    <property type="nucleotide sequence ID" value="NZ_CP032382.1"/>
</dbReference>
<sequence>MKKNHTLALILFLLPLFASAQDDLLGELEKNTPAPAYIAQTFKGSRLVNGHTVETTGAGTLEFIFAHRFGRLNGGAYELFGLDDAFVRIGLEYGITNNLSVGVGRNSVDKTIDSYLKYKVLRQSQNGMPITVTAFGSAAYQTSPRKEDAPEGFQNSDRLAYTGQLLIARKFTSNFSLQLMPTIVHKNFVADNTGANDQVAIGVGGRIKVSRSVSLNAEYYYRVNPDAATPYKDALGFAIDIETGGHVFQIVLTNTRGMIERAFITETDGDFFDGDIHLGFNVTRAFQLKKRK</sequence>
<proteinExistence type="predicted"/>
<dbReference type="AlphaFoldDB" id="A0A385SHE7"/>
<name>A0A385SHE7_9BACT</name>
<accession>A0A385SHE7</accession>
<dbReference type="KEGG" id="chk:D4L85_03530"/>
<reference evidence="4" key="1">
    <citation type="submission" date="2018-09" db="EMBL/GenBank/DDBJ databases">
        <title>Chryseolinea sp. KIS68-18 isolated from soil.</title>
        <authorList>
            <person name="Weon H.-Y."/>
            <person name="Kwon S.-W."/>
            <person name="Lee S.A."/>
        </authorList>
    </citation>
    <scope>NUCLEOTIDE SEQUENCE [LARGE SCALE GENOMIC DNA]</scope>
    <source>
        <strain evidence="4">KIS68-18</strain>
    </source>
</reference>
<gene>
    <name evidence="3" type="ORF">D4L85_03530</name>
</gene>
<evidence type="ECO:0000259" key="2">
    <source>
        <dbReference type="Pfam" id="PF19089"/>
    </source>
</evidence>
<dbReference type="EMBL" id="CP032382">
    <property type="protein sequence ID" value="AYB29707.1"/>
    <property type="molecule type" value="Genomic_DNA"/>
</dbReference>
<dbReference type="InterPro" id="IPR045916">
    <property type="entry name" value="DUF5777"/>
</dbReference>
<dbReference type="Proteomes" id="UP000266183">
    <property type="component" value="Chromosome"/>
</dbReference>
<evidence type="ECO:0000313" key="4">
    <source>
        <dbReference type="Proteomes" id="UP000266183"/>
    </source>
</evidence>
<feature type="signal peptide" evidence="1">
    <location>
        <begin position="1"/>
        <end position="20"/>
    </location>
</feature>
<keyword evidence="4" id="KW-1185">Reference proteome</keyword>